<evidence type="ECO:0000259" key="1">
    <source>
        <dbReference type="Pfam" id="PF00078"/>
    </source>
</evidence>
<comment type="caution">
    <text evidence="2">The sequence shown here is derived from an EMBL/GenBank/DDBJ whole genome shotgun (WGS) entry which is preliminary data.</text>
</comment>
<dbReference type="PANTHER" id="PTHR46890:SF48">
    <property type="entry name" value="RNA-DIRECTED DNA POLYMERASE"/>
    <property type="match status" value="1"/>
</dbReference>
<accession>A0A438GYC6</accession>
<dbReference type="AlphaFoldDB" id="A0A438GYC6"/>
<dbReference type="Proteomes" id="UP000288805">
    <property type="component" value="Unassembled WGS sequence"/>
</dbReference>
<gene>
    <name evidence="2" type="primary">YTX2_103</name>
    <name evidence="2" type="ORF">CK203_043288</name>
</gene>
<feature type="domain" description="Reverse transcriptase" evidence="1">
    <location>
        <begin position="683"/>
        <end position="780"/>
    </location>
</feature>
<sequence>MSKKISDYRPISLITSLYKIIAKVLAGRLRGVLHETIHSTQGAFVQGRQILDAVLIANEIVDEKRRSREEGVVFKIDFEKAYDHVNWDFLDHVLEMKGFSPIWRKWMRGCLSSVSFAILVNGNAKGWVKASRVNLDKSNIYGINLEQNHLSRLAEMLDCKASGWPILYLGVGEGKRDHLVSSDVVCKPKSKGGLGFGKISVRNVALLGKWLWRYPREGSTLWHQVILSIYGSHSNGWDVNNIVRWSHHCPWKAIAQVFQEFSKFTRFVVGDKDRIQFWEDLWWGDQLLGVQYPRLLSVVTDKNTPISSILGSTRPFSWNFNFRRNLSDSEIENLKGLMRSLDRLHISPSVPDIRSWSLSPSGFFRVKSFFLTLSQYSDSPSVFATKFVWNSQVLFKVKSFVWLVAHKKVFKGIPLNVLQLDWLAVCNPNGFPKERSCQRLSASVRGFSQFIEEMHFKDLPLSSGLFTWCGGLNNRLTSRLDRFLVFNDWENHFNGLYQSSLPNAISDHAPILLDNGRIRRGKTSFRFKNMWLKVEGFKDLVRNWWEGYSVQGSFNYILTAKLKALKQDLKIWNKEVNGNMSTKKLEALAQLGLWDAKEREWPLIIEENEVRRKVMDEFKKWAKMEEISWRQKSRELWLKEGDKNTRFFHKMVNAQRRNLMAKLRVNVPIANEAIDSRIKDNLKGILCLRQGDPLSPYLFILAMEALSHLLSRANEGGLINGFVVKRRHDVGVEVSHLFLADNTLILCDASKENLEYLSLVFMWFEACSGLKINLGKSEFIPFGDVSNLEELAKILGCKVRELSQPPI</sequence>
<reference evidence="2 3" key="1">
    <citation type="journal article" date="2018" name="PLoS Genet.">
        <title>Population sequencing reveals clonal diversity and ancestral inbreeding in the grapevine cultivar Chardonnay.</title>
        <authorList>
            <person name="Roach M.J."/>
            <person name="Johnson D.L."/>
            <person name="Bohlmann J."/>
            <person name="van Vuuren H.J."/>
            <person name="Jones S.J."/>
            <person name="Pretorius I.S."/>
            <person name="Schmidt S.A."/>
            <person name="Borneman A.R."/>
        </authorList>
    </citation>
    <scope>NUCLEOTIDE SEQUENCE [LARGE SCALE GENOMIC DNA]</scope>
    <source>
        <strain evidence="3">cv. Chardonnay</strain>
        <tissue evidence="2">Leaf</tissue>
    </source>
</reference>
<dbReference type="PANTHER" id="PTHR46890">
    <property type="entry name" value="NON-LTR RETROLELEMENT REVERSE TRANSCRIPTASE-LIKE PROTEIN-RELATED"/>
    <property type="match status" value="1"/>
</dbReference>
<proteinExistence type="predicted"/>
<name>A0A438GYC6_VITVI</name>
<dbReference type="InterPro" id="IPR052343">
    <property type="entry name" value="Retrotransposon-Effector_Assoc"/>
</dbReference>
<dbReference type="CDD" id="cd01650">
    <property type="entry name" value="RT_nLTR_like"/>
    <property type="match status" value="1"/>
</dbReference>
<dbReference type="SUPFAM" id="SSF56219">
    <property type="entry name" value="DNase I-like"/>
    <property type="match status" value="1"/>
</dbReference>
<dbReference type="EMBL" id="QGNW01000316">
    <property type="protein sequence ID" value="RVW77232.1"/>
    <property type="molecule type" value="Genomic_DNA"/>
</dbReference>
<evidence type="ECO:0000313" key="3">
    <source>
        <dbReference type="Proteomes" id="UP000288805"/>
    </source>
</evidence>
<organism evidence="2 3">
    <name type="scientific">Vitis vinifera</name>
    <name type="common">Grape</name>
    <dbReference type="NCBI Taxonomy" id="29760"/>
    <lineage>
        <taxon>Eukaryota</taxon>
        <taxon>Viridiplantae</taxon>
        <taxon>Streptophyta</taxon>
        <taxon>Embryophyta</taxon>
        <taxon>Tracheophyta</taxon>
        <taxon>Spermatophyta</taxon>
        <taxon>Magnoliopsida</taxon>
        <taxon>eudicotyledons</taxon>
        <taxon>Gunneridae</taxon>
        <taxon>Pentapetalae</taxon>
        <taxon>rosids</taxon>
        <taxon>Vitales</taxon>
        <taxon>Vitaceae</taxon>
        <taxon>Viteae</taxon>
        <taxon>Vitis</taxon>
    </lineage>
</organism>
<dbReference type="InterPro" id="IPR036691">
    <property type="entry name" value="Endo/exonu/phosph_ase_sf"/>
</dbReference>
<feature type="domain" description="Reverse transcriptase" evidence="1">
    <location>
        <begin position="3"/>
        <end position="124"/>
    </location>
</feature>
<protein>
    <submittedName>
        <fullName evidence="2">Transposon TX1 uncharacterized 149 kDa protein</fullName>
    </submittedName>
</protein>
<dbReference type="Gene3D" id="3.60.10.10">
    <property type="entry name" value="Endonuclease/exonuclease/phosphatase"/>
    <property type="match status" value="1"/>
</dbReference>
<dbReference type="InterPro" id="IPR000477">
    <property type="entry name" value="RT_dom"/>
</dbReference>
<evidence type="ECO:0000313" key="2">
    <source>
        <dbReference type="EMBL" id="RVW77232.1"/>
    </source>
</evidence>
<dbReference type="Pfam" id="PF00078">
    <property type="entry name" value="RVT_1"/>
    <property type="match status" value="2"/>
</dbReference>